<keyword evidence="1" id="KW-0378">Hydrolase</keyword>
<dbReference type="RefSeq" id="WP_187782751.1">
    <property type="nucleotide sequence ID" value="NZ_JACTVA010000002.1"/>
</dbReference>
<sequence>MDFEALIGANDGGVVQIRRDLHRHPELAFLEYRTAAKAAGLLSALGWQVKAGPEVMDASTMLNPPDAEAVHAAQAQALAEGAPAEWIARMPGGQTAVVAELSRGEGPTVAFRFDMDALPVAETEAEAHRPNQGGYRSTHPGVMHACGHDGHTAIGLALAARLAQPATRWRGRIKLIFQPAEEGGRGAQPMVAAGVLDDVDHLFVGHLGCLLPSGQIAPVATDFLYSSKIDATFTGQGAHAAMGPQEGRNALLAGAAAALGLHGITRYAEAVTFVNVGVMRAGSGRNVVADRCHLMLEVRGSTEEALAFMRRRAREVLEGAAAMQGVSVTMEDMGGTIGFTPSEAAAATVADIAAGVEGIAQVVPSWPIGGGDDATYLIKRVQDRGGSATYFMLGSDLAGIHHAADFDFDEASLRQGVDLLAGIADKLLAPAD</sequence>
<dbReference type="InterPro" id="IPR052030">
    <property type="entry name" value="Peptidase_M20/M20A_hydrolases"/>
</dbReference>
<evidence type="ECO:0000313" key="4">
    <source>
        <dbReference type="Proteomes" id="UP000626026"/>
    </source>
</evidence>
<dbReference type="SUPFAM" id="SSF55031">
    <property type="entry name" value="Bacterial exopeptidase dimerisation domain"/>
    <property type="match status" value="1"/>
</dbReference>
<organism evidence="3 4">
    <name type="scientific">Teichococcus aerophilus</name>
    <dbReference type="NCBI Taxonomy" id="1224513"/>
    <lineage>
        <taxon>Bacteria</taxon>
        <taxon>Pseudomonadati</taxon>
        <taxon>Pseudomonadota</taxon>
        <taxon>Alphaproteobacteria</taxon>
        <taxon>Acetobacterales</taxon>
        <taxon>Roseomonadaceae</taxon>
        <taxon>Roseomonas</taxon>
    </lineage>
</organism>
<dbReference type="InterPro" id="IPR011650">
    <property type="entry name" value="Peptidase_M20_dimer"/>
</dbReference>
<reference evidence="3 4" key="1">
    <citation type="journal article" date="2013" name="Int. J. Syst. Evol. Microbiol.">
        <title>Roseomonas aerophila sp. nov., isolated from air.</title>
        <authorList>
            <person name="Kim S.J."/>
            <person name="Weon H.Y."/>
            <person name="Ahn J.H."/>
            <person name="Hong S.B."/>
            <person name="Seok S.J."/>
            <person name="Whang K.S."/>
            <person name="Kwon S.W."/>
        </authorList>
    </citation>
    <scope>NUCLEOTIDE SEQUENCE [LARGE SCALE GENOMIC DNA]</scope>
    <source>
        <strain evidence="3 4">NBRC 108923</strain>
    </source>
</reference>
<dbReference type="Pfam" id="PF01546">
    <property type="entry name" value="Peptidase_M20"/>
    <property type="match status" value="1"/>
</dbReference>
<dbReference type="InterPro" id="IPR017439">
    <property type="entry name" value="Amidohydrolase"/>
</dbReference>
<evidence type="ECO:0000313" key="3">
    <source>
        <dbReference type="EMBL" id="MBC9205580.1"/>
    </source>
</evidence>
<evidence type="ECO:0000259" key="2">
    <source>
        <dbReference type="Pfam" id="PF07687"/>
    </source>
</evidence>
<dbReference type="Gene3D" id="3.40.630.10">
    <property type="entry name" value="Zn peptidases"/>
    <property type="match status" value="2"/>
</dbReference>
<dbReference type="PANTHER" id="PTHR30575">
    <property type="entry name" value="PEPTIDASE M20"/>
    <property type="match status" value="1"/>
</dbReference>
<dbReference type="Proteomes" id="UP000626026">
    <property type="component" value="Unassembled WGS sequence"/>
</dbReference>
<accession>A0ABR7RG85</accession>
<name>A0ABR7RG85_9PROT</name>
<proteinExistence type="predicted"/>
<dbReference type="PANTHER" id="PTHR30575:SF3">
    <property type="entry name" value="PEPTIDASE M20 DIMERISATION DOMAIN-CONTAINING PROTEIN"/>
    <property type="match status" value="1"/>
</dbReference>
<dbReference type="SUPFAM" id="SSF53187">
    <property type="entry name" value="Zn-dependent exopeptidases"/>
    <property type="match status" value="1"/>
</dbReference>
<dbReference type="EMBL" id="JACTVA010000002">
    <property type="protein sequence ID" value="MBC9205580.1"/>
    <property type="molecule type" value="Genomic_DNA"/>
</dbReference>
<feature type="domain" description="Peptidase M20 dimerisation" evidence="2">
    <location>
        <begin position="231"/>
        <end position="318"/>
    </location>
</feature>
<dbReference type="NCBIfam" id="TIGR01891">
    <property type="entry name" value="amidohydrolases"/>
    <property type="match status" value="1"/>
</dbReference>
<comment type="caution">
    <text evidence="3">The sequence shown here is derived from an EMBL/GenBank/DDBJ whole genome shotgun (WGS) entry which is preliminary data.</text>
</comment>
<keyword evidence="4" id="KW-1185">Reference proteome</keyword>
<evidence type="ECO:0000256" key="1">
    <source>
        <dbReference type="ARBA" id="ARBA00022801"/>
    </source>
</evidence>
<dbReference type="InterPro" id="IPR002933">
    <property type="entry name" value="Peptidase_M20"/>
</dbReference>
<protein>
    <submittedName>
        <fullName evidence="3">Amidohydrolase</fullName>
    </submittedName>
</protein>
<dbReference type="InterPro" id="IPR036264">
    <property type="entry name" value="Bact_exopeptidase_dim_dom"/>
</dbReference>
<gene>
    <name evidence="3" type="ORF">IBL26_01930</name>
</gene>
<dbReference type="PIRSF" id="PIRSF005962">
    <property type="entry name" value="Pept_M20D_amidohydro"/>
    <property type="match status" value="1"/>
</dbReference>
<dbReference type="Pfam" id="PF07687">
    <property type="entry name" value="M20_dimer"/>
    <property type="match status" value="1"/>
</dbReference>